<dbReference type="Proteomes" id="UP000464657">
    <property type="component" value="Chromosome"/>
</dbReference>
<name>A0A7L4ZKU9_9FLAO</name>
<proteinExistence type="predicted"/>
<dbReference type="EMBL" id="CP019288">
    <property type="protein sequence ID" value="QHI37141.1"/>
    <property type="molecule type" value="Genomic_DNA"/>
</dbReference>
<accession>A0A7L4ZKU9</accession>
<organism evidence="2 3">
    <name type="scientific">Kordia antarctica</name>
    <dbReference type="NCBI Taxonomy" id="1218801"/>
    <lineage>
        <taxon>Bacteria</taxon>
        <taxon>Pseudomonadati</taxon>
        <taxon>Bacteroidota</taxon>
        <taxon>Flavobacteriia</taxon>
        <taxon>Flavobacteriales</taxon>
        <taxon>Flavobacteriaceae</taxon>
        <taxon>Kordia</taxon>
    </lineage>
</organism>
<evidence type="ECO:0008006" key="4">
    <source>
        <dbReference type="Google" id="ProtNLM"/>
    </source>
</evidence>
<reference evidence="2 3" key="1">
    <citation type="journal article" date="2013" name="Int. J. Syst. Evol. Microbiol.">
        <title>Kordia antarctica sp. nov., isolated from Antarctic seawater.</title>
        <authorList>
            <person name="Baek K."/>
            <person name="Choi A."/>
            <person name="Kang I."/>
            <person name="Lee K."/>
            <person name="Cho J.C."/>
        </authorList>
    </citation>
    <scope>NUCLEOTIDE SEQUENCE [LARGE SCALE GENOMIC DNA]</scope>
    <source>
        <strain evidence="2 3">IMCC3317</strain>
    </source>
</reference>
<evidence type="ECO:0000256" key="1">
    <source>
        <dbReference type="SAM" id="SignalP"/>
    </source>
</evidence>
<dbReference type="RefSeq" id="WP_160129787.1">
    <property type="nucleotide sequence ID" value="NZ_CP019288.1"/>
</dbReference>
<gene>
    <name evidence="2" type="ORF">IMCC3317_25190</name>
</gene>
<dbReference type="OrthoDB" id="671386at2"/>
<feature type="chain" id="PRO_5029723893" description="Lipoprotein" evidence="1">
    <location>
        <begin position="19"/>
        <end position="193"/>
    </location>
</feature>
<evidence type="ECO:0000313" key="3">
    <source>
        <dbReference type="Proteomes" id="UP000464657"/>
    </source>
</evidence>
<keyword evidence="3" id="KW-1185">Reference proteome</keyword>
<dbReference type="KEGG" id="kan:IMCC3317_25190"/>
<protein>
    <recommendedName>
        <fullName evidence="4">Lipoprotein</fullName>
    </recommendedName>
</protein>
<evidence type="ECO:0000313" key="2">
    <source>
        <dbReference type="EMBL" id="QHI37141.1"/>
    </source>
</evidence>
<sequence>MKKIVFILAIICMSSCLAQKKQVKERAGKNAEDKAFPKNYAFPKEYVGTYAGNLNIADASGVLQNIPMELIIKPTEDPKKFSYTLAYIISKKRDERNYTLIVVDPEKGFYDLDENNGVVLRANYMRQTLFSTFEVNNRILNSSVEFKNDGRVFFNIIVTEKGDPRKTGDDKTVVTSYHAIVIQKAALRKVDRD</sequence>
<keyword evidence="1" id="KW-0732">Signal</keyword>
<dbReference type="AlphaFoldDB" id="A0A7L4ZKU9"/>
<feature type="signal peptide" evidence="1">
    <location>
        <begin position="1"/>
        <end position="18"/>
    </location>
</feature>